<keyword evidence="5 13" id="KW-0444">Lipid biosynthesis</keyword>
<evidence type="ECO:0000256" key="1">
    <source>
        <dbReference type="ARBA" id="ARBA00002274"/>
    </source>
</evidence>
<keyword evidence="9 13" id="KW-0418">Kinase</keyword>
<dbReference type="PANTHER" id="PTHR42724">
    <property type="entry name" value="TETRAACYLDISACCHARIDE 4'-KINASE"/>
    <property type="match status" value="1"/>
</dbReference>
<accession>A0A3D5QBS9</accession>
<protein>
    <recommendedName>
        <fullName evidence="4 13">Tetraacyldisaccharide 4'-kinase</fullName>
        <ecNumber evidence="3 13">2.7.1.130</ecNumber>
    </recommendedName>
    <alternativeName>
        <fullName evidence="12 13">Lipid A 4'-kinase</fullName>
    </alternativeName>
</protein>
<dbReference type="Pfam" id="PF02606">
    <property type="entry name" value="LpxK"/>
    <property type="match status" value="1"/>
</dbReference>
<evidence type="ECO:0000256" key="2">
    <source>
        <dbReference type="ARBA" id="ARBA00004870"/>
    </source>
</evidence>
<dbReference type="EMBL" id="DPPF01000073">
    <property type="protein sequence ID" value="HCW92739.1"/>
    <property type="molecule type" value="Genomic_DNA"/>
</dbReference>
<evidence type="ECO:0000256" key="11">
    <source>
        <dbReference type="ARBA" id="ARBA00023098"/>
    </source>
</evidence>
<dbReference type="InterPro" id="IPR027417">
    <property type="entry name" value="P-loop_NTPase"/>
</dbReference>
<dbReference type="PANTHER" id="PTHR42724:SF1">
    <property type="entry name" value="TETRAACYLDISACCHARIDE 4'-KINASE, MITOCHONDRIAL-RELATED"/>
    <property type="match status" value="1"/>
</dbReference>
<keyword evidence="11 13" id="KW-0443">Lipid metabolism</keyword>
<comment type="caution">
    <text evidence="14">The sequence shown here is derived from an EMBL/GenBank/DDBJ whole genome shotgun (WGS) entry which is preliminary data.</text>
</comment>
<dbReference type="GO" id="GO:0009245">
    <property type="term" value="P:lipid A biosynthetic process"/>
    <property type="evidence" value="ECO:0007669"/>
    <property type="project" value="UniProtKB-UniRule"/>
</dbReference>
<evidence type="ECO:0000313" key="14">
    <source>
        <dbReference type="EMBL" id="HCW92739.1"/>
    </source>
</evidence>
<comment type="catalytic activity">
    <reaction evidence="13">
        <text>a lipid A disaccharide + ATP = a lipid IVA + ADP + H(+)</text>
        <dbReference type="Rhea" id="RHEA:67840"/>
        <dbReference type="ChEBI" id="CHEBI:15378"/>
        <dbReference type="ChEBI" id="CHEBI:30616"/>
        <dbReference type="ChEBI" id="CHEBI:176343"/>
        <dbReference type="ChEBI" id="CHEBI:176425"/>
        <dbReference type="ChEBI" id="CHEBI:456216"/>
        <dbReference type="EC" id="2.7.1.130"/>
    </reaction>
</comment>
<dbReference type="UniPathway" id="UPA00359">
    <property type="reaction ID" value="UER00482"/>
</dbReference>
<dbReference type="HAMAP" id="MF_00409">
    <property type="entry name" value="LpxK"/>
    <property type="match status" value="1"/>
</dbReference>
<evidence type="ECO:0000256" key="12">
    <source>
        <dbReference type="ARBA" id="ARBA00029757"/>
    </source>
</evidence>
<evidence type="ECO:0000256" key="9">
    <source>
        <dbReference type="ARBA" id="ARBA00022777"/>
    </source>
</evidence>
<dbReference type="SUPFAM" id="SSF52540">
    <property type="entry name" value="P-loop containing nucleoside triphosphate hydrolases"/>
    <property type="match status" value="1"/>
</dbReference>
<evidence type="ECO:0000256" key="10">
    <source>
        <dbReference type="ARBA" id="ARBA00022840"/>
    </source>
</evidence>
<dbReference type="EC" id="2.7.1.130" evidence="3 13"/>
<dbReference type="GO" id="GO:0009029">
    <property type="term" value="F:lipid-A 4'-kinase activity"/>
    <property type="evidence" value="ECO:0007669"/>
    <property type="project" value="UniProtKB-UniRule"/>
</dbReference>
<keyword evidence="6 13" id="KW-0441">Lipid A biosynthesis</keyword>
<keyword evidence="8 13" id="KW-0547">Nucleotide-binding</keyword>
<dbReference type="GO" id="GO:0005524">
    <property type="term" value="F:ATP binding"/>
    <property type="evidence" value="ECO:0007669"/>
    <property type="project" value="UniProtKB-UniRule"/>
</dbReference>
<comment type="similarity">
    <text evidence="13">Belongs to the LpxK family.</text>
</comment>
<proteinExistence type="inferred from homology"/>
<evidence type="ECO:0000313" key="15">
    <source>
        <dbReference type="Proteomes" id="UP000262325"/>
    </source>
</evidence>
<comment type="pathway">
    <text evidence="2 13">Glycolipid biosynthesis; lipid IV(A) biosynthesis; lipid IV(A) from (3R)-3-hydroxytetradecanoyl-[acyl-carrier-protein] and UDP-N-acetyl-alpha-D-glucosamine: step 6/6.</text>
</comment>
<evidence type="ECO:0000256" key="13">
    <source>
        <dbReference type="HAMAP-Rule" id="MF_00409"/>
    </source>
</evidence>
<dbReference type="GO" id="GO:0005886">
    <property type="term" value="C:plasma membrane"/>
    <property type="evidence" value="ECO:0007669"/>
    <property type="project" value="TreeGrafter"/>
</dbReference>
<organism evidence="14 15">
    <name type="scientific">Flexistipes sinusarabici</name>
    <dbReference type="NCBI Taxonomy" id="2352"/>
    <lineage>
        <taxon>Bacteria</taxon>
        <taxon>Pseudomonadati</taxon>
        <taxon>Deferribacterota</taxon>
        <taxon>Deferribacteres</taxon>
        <taxon>Deferribacterales</taxon>
        <taxon>Flexistipitaceae</taxon>
        <taxon>Flexistipes</taxon>
    </lineage>
</organism>
<dbReference type="AlphaFoldDB" id="A0A3D5QBS9"/>
<dbReference type="NCBIfam" id="TIGR00682">
    <property type="entry name" value="lpxK"/>
    <property type="match status" value="1"/>
</dbReference>
<dbReference type="Proteomes" id="UP000262325">
    <property type="component" value="Unassembled WGS sequence"/>
</dbReference>
<evidence type="ECO:0000256" key="5">
    <source>
        <dbReference type="ARBA" id="ARBA00022516"/>
    </source>
</evidence>
<sequence>MWIYRQVFLIKKCLWERRFLTTDMCRIISVGNISLGGTGKTPFVIYLCTELLNRGFRVCVLSRGHKGKIGLGTNIIYDGRKFLVDKELCADEPFLIAQRLQNVPVITGKDRVKSLKLAVERFSPDFVVLDDAFQHRKIHRDVDIVLLDHSNPVSTGFVFPFGYLREMPRNLQRADIIVFTRAKDYNIPDKVGRYIESKPVFFSHMLIDGFYFKGEKFPLDVVQNYKFYAFSGIASNKNFFNMLAGKNIPVISSRSFSDHHSYKRKDFISLTDRLKKSGADYLITTEKDYVKLSDELKNKTFYTAVSMRLDNDLAFWNSIFEKCEKPEKA</sequence>
<feature type="binding site" evidence="13">
    <location>
        <begin position="34"/>
        <end position="41"/>
    </location>
    <ligand>
        <name>ATP</name>
        <dbReference type="ChEBI" id="CHEBI:30616"/>
    </ligand>
</feature>
<gene>
    <name evidence="13 14" type="primary">lpxK</name>
    <name evidence="14" type="ORF">DHM44_03560</name>
</gene>
<dbReference type="InterPro" id="IPR003758">
    <property type="entry name" value="LpxK"/>
</dbReference>
<dbReference type="GO" id="GO:0009244">
    <property type="term" value="P:lipopolysaccharide core region biosynthetic process"/>
    <property type="evidence" value="ECO:0007669"/>
    <property type="project" value="TreeGrafter"/>
</dbReference>
<comment type="function">
    <text evidence="1 13">Transfers the gamma-phosphate of ATP to the 4'-position of a tetraacyldisaccharide 1-phosphate intermediate (termed DS-1-P) to form tetraacyldisaccharide 1,4'-bis-phosphate (lipid IVA).</text>
</comment>
<evidence type="ECO:0000256" key="8">
    <source>
        <dbReference type="ARBA" id="ARBA00022741"/>
    </source>
</evidence>
<name>A0A3D5QBS9_FLESI</name>
<keyword evidence="7 13" id="KW-0808">Transferase</keyword>
<reference evidence="14 15" key="1">
    <citation type="journal article" date="2018" name="Nat. Biotechnol.">
        <title>A standardized bacterial taxonomy based on genome phylogeny substantially revises the tree of life.</title>
        <authorList>
            <person name="Parks D.H."/>
            <person name="Chuvochina M."/>
            <person name="Waite D.W."/>
            <person name="Rinke C."/>
            <person name="Skarshewski A."/>
            <person name="Chaumeil P.A."/>
            <person name="Hugenholtz P."/>
        </authorList>
    </citation>
    <scope>NUCLEOTIDE SEQUENCE [LARGE SCALE GENOMIC DNA]</scope>
    <source>
        <strain evidence="14">UBA8672</strain>
    </source>
</reference>
<evidence type="ECO:0000256" key="6">
    <source>
        <dbReference type="ARBA" id="ARBA00022556"/>
    </source>
</evidence>
<dbReference type="RefSeq" id="WP_083816848.1">
    <property type="nucleotide sequence ID" value="NZ_JAAZVV010000006.1"/>
</dbReference>
<evidence type="ECO:0000256" key="3">
    <source>
        <dbReference type="ARBA" id="ARBA00012071"/>
    </source>
</evidence>
<evidence type="ECO:0000256" key="7">
    <source>
        <dbReference type="ARBA" id="ARBA00022679"/>
    </source>
</evidence>
<evidence type="ECO:0000256" key="4">
    <source>
        <dbReference type="ARBA" id="ARBA00016436"/>
    </source>
</evidence>
<keyword evidence="10 13" id="KW-0067">ATP-binding</keyword>